<feature type="transmembrane region" description="Helical" evidence="6">
    <location>
        <begin position="379"/>
        <end position="402"/>
    </location>
</feature>
<feature type="transmembrane region" description="Helical" evidence="6">
    <location>
        <begin position="52"/>
        <end position="78"/>
    </location>
</feature>
<dbReference type="STRING" id="1293439.WH87_18435"/>
<keyword evidence="5 6" id="KW-0472">Membrane</keyword>
<dbReference type="InterPro" id="IPR050833">
    <property type="entry name" value="Poly_Biosynth_Transport"/>
</dbReference>
<feature type="transmembrane region" description="Helical" evidence="6">
    <location>
        <begin position="239"/>
        <end position="262"/>
    </location>
</feature>
<comment type="caution">
    <text evidence="7">The sequence shown here is derived from an EMBL/GenBank/DDBJ whole genome shotgun (WGS) entry which is preliminary data.</text>
</comment>
<dbReference type="OrthoDB" id="9800982at2"/>
<evidence type="ECO:0008006" key="9">
    <source>
        <dbReference type="Google" id="ProtNLM"/>
    </source>
</evidence>
<feature type="transmembrane region" description="Helical" evidence="6">
    <location>
        <begin position="129"/>
        <end position="147"/>
    </location>
</feature>
<keyword evidence="8" id="KW-1185">Reference proteome</keyword>
<evidence type="ECO:0000256" key="2">
    <source>
        <dbReference type="ARBA" id="ARBA00022475"/>
    </source>
</evidence>
<feature type="transmembrane region" description="Helical" evidence="6">
    <location>
        <begin position="99"/>
        <end position="123"/>
    </location>
</feature>
<dbReference type="EMBL" id="LANJ01000047">
    <property type="protein sequence ID" value="KKC35119.1"/>
    <property type="molecule type" value="Genomic_DNA"/>
</dbReference>
<dbReference type="AlphaFoldDB" id="A0A0F5Q505"/>
<feature type="transmembrane region" description="Helical" evidence="6">
    <location>
        <begin position="346"/>
        <end position="367"/>
    </location>
</feature>
<evidence type="ECO:0000256" key="4">
    <source>
        <dbReference type="ARBA" id="ARBA00022989"/>
    </source>
</evidence>
<sequence length="458" mass="48609">MIKIPKDLRSLIFTGMTRSIASMLIKVATAGLTYVGFVVLARTMTGVEYGQFAFGLALAAMLAIGASLGQQVSVLRFWSEDTAKSNRQQAVESLRAGGTLVIGAGLAVGLLTALAGIGVALLVPDAGPTSHIIATAALVLPMALAEFNSSALRAQGSVFTALLPRDIVWRLALPVVAALIYFGLGLTLSGWAALLLAATLLMLSLVLQYAWAHRRHYELLPATSGVAQYWRNRGSISRWFLLGAVVDAVALNADTILVGLLVDTESAGIYFNAFRTAGLMTLFSFAVTLVVAPMLAQHFHAGDLRKAQAITAAGSWAGFAFALVAFVTFALFGSQVMSLFGDGYDAAYPILMLLSFGLLVDAAAGPTRTVMMMTGHERTFVYAFGLVTAIGIAAQIAVLPFYGLLGAALVNMITRIVAQLVLGWWCYTRVGIDPTILGVLKINRHAEVNVPQREQPLT</sequence>
<feature type="transmembrane region" description="Helical" evidence="6">
    <location>
        <begin position="316"/>
        <end position="340"/>
    </location>
</feature>
<reference evidence="7 8" key="1">
    <citation type="submission" date="2015-03" db="EMBL/GenBank/DDBJ databases">
        <authorList>
            <person name="Lepp D."/>
            <person name="Hassan Y.I."/>
            <person name="Li X.-Z."/>
            <person name="Zhou T."/>
        </authorList>
    </citation>
    <scope>NUCLEOTIDE SEQUENCE [LARGE SCALE GENOMIC DNA]</scope>
    <source>
        <strain evidence="7 8">E84</strain>
    </source>
</reference>
<dbReference type="GO" id="GO:0005886">
    <property type="term" value="C:plasma membrane"/>
    <property type="evidence" value="ECO:0007669"/>
    <property type="project" value="UniProtKB-SubCell"/>
</dbReference>
<dbReference type="RefSeq" id="WP_046139574.1">
    <property type="nucleotide sequence ID" value="NZ_LANJ01000047.1"/>
</dbReference>
<accession>A0A0F5Q505</accession>
<feature type="transmembrane region" description="Helical" evidence="6">
    <location>
        <begin position="190"/>
        <end position="211"/>
    </location>
</feature>
<evidence type="ECO:0000256" key="5">
    <source>
        <dbReference type="ARBA" id="ARBA00023136"/>
    </source>
</evidence>
<organism evidence="7 8">
    <name type="scientific">Devosia epidermidihirudinis</name>
    <dbReference type="NCBI Taxonomy" id="1293439"/>
    <lineage>
        <taxon>Bacteria</taxon>
        <taxon>Pseudomonadati</taxon>
        <taxon>Pseudomonadota</taxon>
        <taxon>Alphaproteobacteria</taxon>
        <taxon>Hyphomicrobiales</taxon>
        <taxon>Devosiaceae</taxon>
        <taxon>Devosia</taxon>
    </lineage>
</organism>
<comment type="subcellular location">
    <subcellularLocation>
        <location evidence="1">Cell membrane</location>
        <topology evidence="1">Multi-pass membrane protein</topology>
    </subcellularLocation>
</comment>
<dbReference type="PANTHER" id="PTHR30250">
    <property type="entry name" value="PST FAMILY PREDICTED COLANIC ACID TRANSPORTER"/>
    <property type="match status" value="1"/>
</dbReference>
<evidence type="ECO:0000256" key="6">
    <source>
        <dbReference type="SAM" id="Phobius"/>
    </source>
</evidence>
<evidence type="ECO:0000256" key="1">
    <source>
        <dbReference type="ARBA" id="ARBA00004651"/>
    </source>
</evidence>
<proteinExistence type="predicted"/>
<evidence type="ECO:0000256" key="3">
    <source>
        <dbReference type="ARBA" id="ARBA00022692"/>
    </source>
</evidence>
<feature type="transmembrane region" description="Helical" evidence="6">
    <location>
        <begin position="274"/>
        <end position="295"/>
    </location>
</feature>
<dbReference type="PANTHER" id="PTHR30250:SF11">
    <property type="entry name" value="O-ANTIGEN TRANSPORTER-RELATED"/>
    <property type="match status" value="1"/>
</dbReference>
<feature type="transmembrane region" description="Helical" evidence="6">
    <location>
        <begin position="167"/>
        <end position="184"/>
    </location>
</feature>
<feature type="transmembrane region" description="Helical" evidence="6">
    <location>
        <begin position="20"/>
        <end position="40"/>
    </location>
</feature>
<evidence type="ECO:0000313" key="7">
    <source>
        <dbReference type="EMBL" id="KKC35119.1"/>
    </source>
</evidence>
<dbReference type="PATRIC" id="fig|1293439.3.peg.3762"/>
<keyword evidence="4 6" id="KW-1133">Transmembrane helix</keyword>
<keyword evidence="3 6" id="KW-0812">Transmembrane</keyword>
<gene>
    <name evidence="7" type="ORF">WH87_18435</name>
</gene>
<dbReference type="Proteomes" id="UP000033411">
    <property type="component" value="Unassembled WGS sequence"/>
</dbReference>
<keyword evidence="2" id="KW-1003">Cell membrane</keyword>
<dbReference type="InterPro" id="IPR002797">
    <property type="entry name" value="Polysacc_synth"/>
</dbReference>
<evidence type="ECO:0000313" key="8">
    <source>
        <dbReference type="Proteomes" id="UP000033411"/>
    </source>
</evidence>
<dbReference type="Pfam" id="PF01943">
    <property type="entry name" value="Polysacc_synt"/>
    <property type="match status" value="1"/>
</dbReference>
<feature type="transmembrane region" description="Helical" evidence="6">
    <location>
        <begin position="408"/>
        <end position="427"/>
    </location>
</feature>
<protein>
    <recommendedName>
        <fullName evidence="9">Polysaccharide biosynthesis protein C-terminal domain-containing protein</fullName>
    </recommendedName>
</protein>
<name>A0A0F5Q505_9HYPH</name>